<accession>A0A1R3JP25</accession>
<organism evidence="1 2">
    <name type="scientific">Corchorus capsularis</name>
    <name type="common">Jute</name>
    <dbReference type="NCBI Taxonomy" id="210143"/>
    <lineage>
        <taxon>Eukaryota</taxon>
        <taxon>Viridiplantae</taxon>
        <taxon>Streptophyta</taxon>
        <taxon>Embryophyta</taxon>
        <taxon>Tracheophyta</taxon>
        <taxon>Spermatophyta</taxon>
        <taxon>Magnoliopsida</taxon>
        <taxon>eudicotyledons</taxon>
        <taxon>Gunneridae</taxon>
        <taxon>Pentapetalae</taxon>
        <taxon>rosids</taxon>
        <taxon>malvids</taxon>
        <taxon>Malvales</taxon>
        <taxon>Malvaceae</taxon>
        <taxon>Grewioideae</taxon>
        <taxon>Apeibeae</taxon>
        <taxon>Corchorus</taxon>
    </lineage>
</organism>
<dbReference type="Gramene" id="OMO96543">
    <property type="protein sequence ID" value="OMO96543"/>
    <property type="gene ID" value="CCACVL1_04902"/>
</dbReference>
<keyword evidence="2" id="KW-1185">Reference proteome</keyword>
<dbReference type="EMBL" id="AWWV01007421">
    <property type="protein sequence ID" value="OMO96543.1"/>
    <property type="molecule type" value="Genomic_DNA"/>
</dbReference>
<sequence length="45" mass="5131">MEAVGDGRYDGLVAFARYKLQRVTELKYGWFVVMPKDEPPPLSAE</sequence>
<proteinExistence type="predicted"/>
<evidence type="ECO:0000313" key="2">
    <source>
        <dbReference type="Proteomes" id="UP000188268"/>
    </source>
</evidence>
<name>A0A1R3JP25_COCAP</name>
<dbReference type="AlphaFoldDB" id="A0A1R3JP25"/>
<reference evidence="1 2" key="1">
    <citation type="submission" date="2013-09" db="EMBL/GenBank/DDBJ databases">
        <title>Corchorus capsularis genome sequencing.</title>
        <authorList>
            <person name="Alam M."/>
            <person name="Haque M.S."/>
            <person name="Islam M.S."/>
            <person name="Emdad E.M."/>
            <person name="Islam M.M."/>
            <person name="Ahmed B."/>
            <person name="Halim A."/>
            <person name="Hossen Q.M.M."/>
            <person name="Hossain M.Z."/>
            <person name="Ahmed R."/>
            <person name="Khan M.M."/>
            <person name="Islam R."/>
            <person name="Rashid M.M."/>
            <person name="Khan S.A."/>
            <person name="Rahman M.S."/>
            <person name="Alam M."/>
        </authorList>
    </citation>
    <scope>NUCLEOTIDE SEQUENCE [LARGE SCALE GENOMIC DNA]</scope>
    <source>
        <strain evidence="2">cv. CVL-1</strain>
        <tissue evidence="1">Whole seedling</tissue>
    </source>
</reference>
<protein>
    <submittedName>
        <fullName evidence="1">Uncharacterized protein</fullName>
    </submittedName>
</protein>
<evidence type="ECO:0000313" key="1">
    <source>
        <dbReference type="EMBL" id="OMO96543.1"/>
    </source>
</evidence>
<comment type="caution">
    <text evidence="1">The sequence shown here is derived from an EMBL/GenBank/DDBJ whole genome shotgun (WGS) entry which is preliminary data.</text>
</comment>
<dbReference type="Proteomes" id="UP000188268">
    <property type="component" value="Unassembled WGS sequence"/>
</dbReference>
<gene>
    <name evidence="1" type="ORF">CCACVL1_04902</name>
</gene>